<keyword evidence="2" id="KW-1185">Reference proteome</keyword>
<name>D3G212_ALKPO</name>
<evidence type="ECO:0000313" key="2">
    <source>
        <dbReference type="Proteomes" id="UP000001544"/>
    </source>
</evidence>
<dbReference type="AlphaFoldDB" id="D3G212"/>
<accession>D3G212</accession>
<dbReference type="KEGG" id="bpf:BpOF4_21964"/>
<sequence>MMKDQLESYILSGQYSEAKEIFENTEYQIFYDNLLDITFNNQNISNYTFVVYLLLEENHERLHDLAYILLSQPLCHMEGAYASSVFHARTAVKLNGFKEVRYMENILFLNTIPDCVVSDEEAKDISEKILSIDPNHEIALDILKG</sequence>
<organism evidence="1 2">
    <name type="scientific">Alkalihalophilus pseudofirmus (strain ATCC BAA-2126 / JCM 17055 / OF4)</name>
    <name type="common">Bacillus pseudofirmus</name>
    <dbReference type="NCBI Taxonomy" id="398511"/>
    <lineage>
        <taxon>Bacteria</taxon>
        <taxon>Bacillati</taxon>
        <taxon>Bacillota</taxon>
        <taxon>Bacilli</taxon>
        <taxon>Bacillales</taxon>
        <taxon>Bacillaceae</taxon>
        <taxon>Alkalihalophilus</taxon>
    </lineage>
</organism>
<keyword evidence="1" id="KW-0614">Plasmid</keyword>
<dbReference type="HOGENOM" id="CLU_124402_0_0_9"/>
<protein>
    <recommendedName>
        <fullName evidence="3">Immunity protein 30 domain-containing protein</fullName>
    </recommendedName>
</protein>
<dbReference type="RefSeq" id="WP_012961290.1">
    <property type="nucleotide sequence ID" value="NC_013793.1"/>
</dbReference>
<dbReference type="Proteomes" id="UP000001544">
    <property type="component" value="Plasmid pBpOF4-02"/>
</dbReference>
<evidence type="ECO:0008006" key="3">
    <source>
        <dbReference type="Google" id="ProtNLM"/>
    </source>
</evidence>
<gene>
    <name evidence="1" type="ordered locus">BpOF4_21964</name>
</gene>
<dbReference type="EMBL" id="CP001880">
    <property type="protein sequence ID" value="ADC52388.1"/>
    <property type="molecule type" value="Genomic_DNA"/>
</dbReference>
<reference evidence="1 2" key="1">
    <citation type="journal article" date="2011" name="Environ. Microbiol.">
        <title>Genome of alkaliphilic Bacillus pseudofirmus OF4 reveals adaptations that support the ability to grow in an external pH range from 7.5 to 11.4.</title>
        <authorList>
            <person name="Janto B."/>
            <person name="Ahmed A."/>
            <person name="Ito M."/>
            <person name="Liu J."/>
            <person name="Hicks D.B."/>
            <person name="Pagni S."/>
            <person name="Fackelmayer O.J."/>
            <person name="Smith T.A."/>
            <person name="Earl J."/>
            <person name="Elbourne L.D."/>
            <person name="Hassan K."/>
            <person name="Paulsen I.T."/>
            <person name="Kolsto A.B."/>
            <person name="Tourasse N.J."/>
            <person name="Ehrlich G.D."/>
            <person name="Boissy R."/>
            <person name="Ivey D.M."/>
            <person name="Li G."/>
            <person name="Xue Y."/>
            <person name="Ma Y."/>
            <person name="Hu F.Z."/>
            <person name="Krulwich T.A."/>
        </authorList>
    </citation>
    <scope>NUCLEOTIDE SEQUENCE [LARGE SCALE GENOMIC DNA]</scope>
    <source>
        <strain evidence="2">ATCC BAA-2126 / JCM 17055 / OF4</strain>
    </source>
</reference>
<geneLocation type="plasmid" evidence="1 2">
    <name>pBpOF4-02</name>
</geneLocation>
<evidence type="ECO:0000313" key="1">
    <source>
        <dbReference type="EMBL" id="ADC52388.1"/>
    </source>
</evidence>
<proteinExistence type="predicted"/>